<evidence type="ECO:0000313" key="2">
    <source>
        <dbReference type="Proteomes" id="UP001209540"/>
    </source>
</evidence>
<gene>
    <name evidence="1" type="ORF">BDA99DRAFT_426352</name>
</gene>
<evidence type="ECO:0000313" key="1">
    <source>
        <dbReference type="EMBL" id="KAI9265243.1"/>
    </source>
</evidence>
<sequence>AQWRCFWQEPLISQVRNLWFRALHQSLSCKSVLHSILPHIHPTNTCLICNCNNPDTIFHFLYICPVKWAIWSRVWSDLFLSSLTHDAVHHATFSLPFPSIQSRISSHTIIAYALHRIWSAHWRFAFDNIPFEIDL</sequence>
<dbReference type="Proteomes" id="UP001209540">
    <property type="component" value="Unassembled WGS sequence"/>
</dbReference>
<feature type="non-terminal residue" evidence="1">
    <location>
        <position position="1"/>
    </location>
</feature>
<reference evidence="1" key="2">
    <citation type="submission" date="2023-02" db="EMBL/GenBank/DDBJ databases">
        <authorList>
            <consortium name="DOE Joint Genome Institute"/>
            <person name="Mondo S.J."/>
            <person name="Chang Y."/>
            <person name="Wang Y."/>
            <person name="Ahrendt S."/>
            <person name="Andreopoulos W."/>
            <person name="Barry K."/>
            <person name="Beard J."/>
            <person name="Benny G.L."/>
            <person name="Blankenship S."/>
            <person name="Bonito G."/>
            <person name="Cuomo C."/>
            <person name="Desiro A."/>
            <person name="Gervers K.A."/>
            <person name="Hundley H."/>
            <person name="Kuo A."/>
            <person name="LaButti K."/>
            <person name="Lang B.F."/>
            <person name="Lipzen A."/>
            <person name="O'Donnell K."/>
            <person name="Pangilinan J."/>
            <person name="Reynolds N."/>
            <person name="Sandor L."/>
            <person name="Smith M.W."/>
            <person name="Tsang A."/>
            <person name="Grigoriev I.V."/>
            <person name="Stajich J.E."/>
            <person name="Spatafora J.W."/>
        </authorList>
    </citation>
    <scope>NUCLEOTIDE SEQUENCE</scope>
    <source>
        <strain evidence="1">RSA 2281</strain>
    </source>
</reference>
<name>A0AAD5KCG6_9FUNG</name>
<proteinExistence type="predicted"/>
<keyword evidence="2" id="KW-1185">Reference proteome</keyword>
<evidence type="ECO:0008006" key="3">
    <source>
        <dbReference type="Google" id="ProtNLM"/>
    </source>
</evidence>
<dbReference type="AlphaFoldDB" id="A0AAD5KCG6"/>
<dbReference type="EMBL" id="JAIXMP010000011">
    <property type="protein sequence ID" value="KAI9265243.1"/>
    <property type="molecule type" value="Genomic_DNA"/>
</dbReference>
<feature type="non-terminal residue" evidence="1">
    <location>
        <position position="135"/>
    </location>
</feature>
<comment type="caution">
    <text evidence="1">The sequence shown here is derived from an EMBL/GenBank/DDBJ whole genome shotgun (WGS) entry which is preliminary data.</text>
</comment>
<protein>
    <recommendedName>
        <fullName evidence="3">Reverse transcriptase zinc-binding domain-containing protein</fullName>
    </recommendedName>
</protein>
<organism evidence="1 2">
    <name type="scientific">Phascolomyces articulosus</name>
    <dbReference type="NCBI Taxonomy" id="60185"/>
    <lineage>
        <taxon>Eukaryota</taxon>
        <taxon>Fungi</taxon>
        <taxon>Fungi incertae sedis</taxon>
        <taxon>Mucoromycota</taxon>
        <taxon>Mucoromycotina</taxon>
        <taxon>Mucoromycetes</taxon>
        <taxon>Mucorales</taxon>
        <taxon>Lichtheimiaceae</taxon>
        <taxon>Phascolomyces</taxon>
    </lineage>
</organism>
<accession>A0AAD5KCG6</accession>
<reference evidence="1" key="1">
    <citation type="journal article" date="2022" name="IScience">
        <title>Evolution of zygomycete secretomes and the origins of terrestrial fungal ecologies.</title>
        <authorList>
            <person name="Chang Y."/>
            <person name="Wang Y."/>
            <person name="Mondo S."/>
            <person name="Ahrendt S."/>
            <person name="Andreopoulos W."/>
            <person name="Barry K."/>
            <person name="Beard J."/>
            <person name="Benny G.L."/>
            <person name="Blankenship S."/>
            <person name="Bonito G."/>
            <person name="Cuomo C."/>
            <person name="Desiro A."/>
            <person name="Gervers K.A."/>
            <person name="Hundley H."/>
            <person name="Kuo A."/>
            <person name="LaButti K."/>
            <person name="Lang B.F."/>
            <person name="Lipzen A."/>
            <person name="O'Donnell K."/>
            <person name="Pangilinan J."/>
            <person name="Reynolds N."/>
            <person name="Sandor L."/>
            <person name="Smith M.E."/>
            <person name="Tsang A."/>
            <person name="Grigoriev I.V."/>
            <person name="Stajich J.E."/>
            <person name="Spatafora J.W."/>
        </authorList>
    </citation>
    <scope>NUCLEOTIDE SEQUENCE</scope>
    <source>
        <strain evidence="1">RSA 2281</strain>
    </source>
</reference>